<evidence type="ECO:0000256" key="5">
    <source>
        <dbReference type="ARBA" id="ARBA00022692"/>
    </source>
</evidence>
<evidence type="ECO:0000313" key="13">
    <source>
        <dbReference type="Proteomes" id="UP001597307"/>
    </source>
</evidence>
<keyword evidence="13" id="KW-1185">Reference proteome</keyword>
<dbReference type="PANTHER" id="PTHR33909">
    <property type="entry name" value="SEC TRANSLOCON ACCESSORY COMPLEX SUBUNIT YAJC"/>
    <property type="match status" value="1"/>
</dbReference>
<comment type="caution">
    <text evidence="12">The sequence shown here is derived from an EMBL/GenBank/DDBJ whole genome shotgun (WGS) entry which is preliminary data.</text>
</comment>
<keyword evidence="4" id="KW-1003">Cell membrane</keyword>
<comment type="similarity">
    <text evidence="2">Belongs to the YajC family.</text>
</comment>
<evidence type="ECO:0000256" key="11">
    <source>
        <dbReference type="SAM" id="Phobius"/>
    </source>
</evidence>
<keyword evidence="6" id="KW-0653">Protein transport</keyword>
<feature type="region of interest" description="Disordered" evidence="10">
    <location>
        <begin position="99"/>
        <end position="178"/>
    </location>
</feature>
<proteinExistence type="inferred from homology"/>
<organism evidence="12 13">
    <name type="scientific">Arthrobacter flavus</name>
    <dbReference type="NCBI Taxonomy" id="95172"/>
    <lineage>
        <taxon>Bacteria</taxon>
        <taxon>Bacillati</taxon>
        <taxon>Actinomycetota</taxon>
        <taxon>Actinomycetes</taxon>
        <taxon>Micrococcales</taxon>
        <taxon>Micrococcaceae</taxon>
        <taxon>Arthrobacter</taxon>
    </lineage>
</organism>
<evidence type="ECO:0000256" key="8">
    <source>
        <dbReference type="ARBA" id="ARBA00023010"/>
    </source>
</evidence>
<dbReference type="PANTHER" id="PTHR33909:SF1">
    <property type="entry name" value="SEC TRANSLOCON ACCESSORY COMPLEX SUBUNIT YAJC"/>
    <property type="match status" value="1"/>
</dbReference>
<dbReference type="Pfam" id="PF02699">
    <property type="entry name" value="YajC"/>
    <property type="match status" value="1"/>
</dbReference>
<name>A0ABW4QBW1_9MICC</name>
<feature type="compositionally biased region" description="Polar residues" evidence="10">
    <location>
        <begin position="118"/>
        <end position="133"/>
    </location>
</feature>
<evidence type="ECO:0000256" key="7">
    <source>
        <dbReference type="ARBA" id="ARBA00022989"/>
    </source>
</evidence>
<dbReference type="SMART" id="SM01323">
    <property type="entry name" value="YajC"/>
    <property type="match status" value="1"/>
</dbReference>
<gene>
    <name evidence="12" type="primary">yajC</name>
    <name evidence="12" type="ORF">ACFSFX_16570</name>
</gene>
<evidence type="ECO:0000256" key="1">
    <source>
        <dbReference type="ARBA" id="ARBA00004162"/>
    </source>
</evidence>
<sequence length="178" mass="19403">MFSTLLAQTAAPEQGFDIFSLLLPLALGALIFMMFRRQKKTQKTIKEQRTQMVPGTEVMTNFGLFGTVISLDEENNKAVLELGPGARATVHMQTLTKVVQPEPAAEDEETPAVPDDASSLTSPVADTSATGSRPTAVDGQELPNHDAVLPESGTERLDARSDDDIRLDYDNKRDNKDN</sequence>
<comment type="subcellular location">
    <subcellularLocation>
        <location evidence="1">Cell membrane</location>
        <topology evidence="1">Single-pass membrane protein</topology>
    </subcellularLocation>
</comment>
<dbReference type="InterPro" id="IPR003849">
    <property type="entry name" value="Preprotein_translocase_YajC"/>
</dbReference>
<evidence type="ECO:0000256" key="3">
    <source>
        <dbReference type="ARBA" id="ARBA00022448"/>
    </source>
</evidence>
<evidence type="ECO:0000256" key="9">
    <source>
        <dbReference type="ARBA" id="ARBA00023136"/>
    </source>
</evidence>
<reference evidence="13" key="1">
    <citation type="journal article" date="2019" name="Int. J. Syst. Evol. Microbiol.">
        <title>The Global Catalogue of Microorganisms (GCM) 10K type strain sequencing project: providing services to taxonomists for standard genome sequencing and annotation.</title>
        <authorList>
            <consortium name="The Broad Institute Genomics Platform"/>
            <consortium name="The Broad Institute Genome Sequencing Center for Infectious Disease"/>
            <person name="Wu L."/>
            <person name="Ma J."/>
        </authorList>
    </citation>
    <scope>NUCLEOTIDE SEQUENCE [LARGE SCALE GENOMIC DNA]</scope>
    <source>
        <strain evidence="13">JCM 11496</strain>
    </source>
</reference>
<accession>A0ABW4QBW1</accession>
<feature type="compositionally biased region" description="Basic and acidic residues" evidence="10">
    <location>
        <begin position="153"/>
        <end position="178"/>
    </location>
</feature>
<keyword evidence="7 11" id="KW-1133">Transmembrane helix</keyword>
<keyword evidence="8" id="KW-0811">Translocation</keyword>
<evidence type="ECO:0000256" key="6">
    <source>
        <dbReference type="ARBA" id="ARBA00022927"/>
    </source>
</evidence>
<dbReference type="Proteomes" id="UP001597307">
    <property type="component" value="Unassembled WGS sequence"/>
</dbReference>
<evidence type="ECO:0000256" key="4">
    <source>
        <dbReference type="ARBA" id="ARBA00022475"/>
    </source>
</evidence>
<keyword evidence="9 11" id="KW-0472">Membrane</keyword>
<dbReference type="EMBL" id="JBHUGA010000067">
    <property type="protein sequence ID" value="MFD1848200.1"/>
    <property type="molecule type" value="Genomic_DNA"/>
</dbReference>
<feature type="transmembrane region" description="Helical" evidence="11">
    <location>
        <begin position="18"/>
        <end position="35"/>
    </location>
</feature>
<evidence type="ECO:0000256" key="2">
    <source>
        <dbReference type="ARBA" id="ARBA00006742"/>
    </source>
</evidence>
<evidence type="ECO:0000256" key="10">
    <source>
        <dbReference type="SAM" id="MobiDB-lite"/>
    </source>
</evidence>
<keyword evidence="5 11" id="KW-0812">Transmembrane</keyword>
<protein>
    <submittedName>
        <fullName evidence="12">Preprotein translocase subunit YajC</fullName>
    </submittedName>
</protein>
<keyword evidence="3" id="KW-0813">Transport</keyword>
<evidence type="ECO:0000313" key="12">
    <source>
        <dbReference type="EMBL" id="MFD1848200.1"/>
    </source>
</evidence>
<dbReference type="RefSeq" id="WP_343881744.1">
    <property type="nucleotide sequence ID" value="NZ_BAAAIJ010000059.1"/>
</dbReference>